<accession>A0ABT4Q5J3</accession>
<dbReference type="PANTHER" id="PTHR33990">
    <property type="entry name" value="PROTEIN YJDN-RELATED"/>
    <property type="match status" value="1"/>
</dbReference>
<reference evidence="2 3" key="1">
    <citation type="submission" date="2022-12" db="EMBL/GenBank/DDBJ databases">
        <title>Draft genome sequence of Paenibacillus sp. dW9.</title>
        <authorList>
            <person name="Choi E.-W."/>
            <person name="Kim D.-U."/>
        </authorList>
    </citation>
    <scope>NUCLEOTIDE SEQUENCE [LARGE SCALE GENOMIC DNA]</scope>
    <source>
        <strain evidence="3">dW9</strain>
    </source>
</reference>
<dbReference type="PIRSF" id="PIRSF021700">
    <property type="entry name" value="3_dmu_93_MTrfase"/>
    <property type="match status" value="1"/>
</dbReference>
<dbReference type="CDD" id="cd06588">
    <property type="entry name" value="PhnB_like"/>
    <property type="match status" value="1"/>
</dbReference>
<feature type="domain" description="PhnB-like" evidence="1">
    <location>
        <begin position="3"/>
        <end position="116"/>
    </location>
</feature>
<dbReference type="PANTHER" id="PTHR33990:SF4">
    <property type="entry name" value="PHNB-LIKE DOMAIN-CONTAINING PROTEIN"/>
    <property type="match status" value="1"/>
</dbReference>
<protein>
    <submittedName>
        <fullName evidence="2">VOC family protein</fullName>
    </submittedName>
</protein>
<evidence type="ECO:0000313" key="3">
    <source>
        <dbReference type="Proteomes" id="UP001527882"/>
    </source>
</evidence>
<evidence type="ECO:0000313" key="2">
    <source>
        <dbReference type="EMBL" id="MCZ8511945.1"/>
    </source>
</evidence>
<dbReference type="InterPro" id="IPR029068">
    <property type="entry name" value="Glyas_Bleomycin-R_OHBP_Dase"/>
</dbReference>
<dbReference type="InterPro" id="IPR028973">
    <property type="entry name" value="PhnB-like"/>
</dbReference>
<dbReference type="EMBL" id="JAQAGZ010000003">
    <property type="protein sequence ID" value="MCZ8511945.1"/>
    <property type="molecule type" value="Genomic_DNA"/>
</dbReference>
<dbReference type="SUPFAM" id="SSF54593">
    <property type="entry name" value="Glyoxalase/Bleomycin resistance protein/Dihydroxybiphenyl dioxygenase"/>
    <property type="match status" value="1"/>
</dbReference>
<dbReference type="Pfam" id="PF06983">
    <property type="entry name" value="3-dmu-9_3-mt"/>
    <property type="match status" value="1"/>
</dbReference>
<organism evidence="2 3">
    <name type="scientific">Paenibacillus gyeongsangnamensis</name>
    <dbReference type="NCBI Taxonomy" id="3388067"/>
    <lineage>
        <taxon>Bacteria</taxon>
        <taxon>Bacillati</taxon>
        <taxon>Bacillota</taxon>
        <taxon>Bacilli</taxon>
        <taxon>Bacillales</taxon>
        <taxon>Paenibacillaceae</taxon>
        <taxon>Paenibacillus</taxon>
    </lineage>
</organism>
<sequence>MQTISPFLWFDGNAEEAMNFYTSIFKNAKIESVIRYGEAGPGPKGTVMSCTFQLNGQQFMAINGGPHFTFSPAISFFVNCETQQEVDELWEKLSEGGEKQRCGWLKDKFGLSWQVVPTVLGEMLQDEDVVKSGRVMQAMLQMDKIDIEKLKQAYEAT</sequence>
<dbReference type="Proteomes" id="UP001527882">
    <property type="component" value="Unassembled WGS sequence"/>
</dbReference>
<gene>
    <name evidence="2" type="ORF">O9H85_05810</name>
</gene>
<keyword evidence="3" id="KW-1185">Reference proteome</keyword>
<comment type="caution">
    <text evidence="2">The sequence shown here is derived from an EMBL/GenBank/DDBJ whole genome shotgun (WGS) entry which is preliminary data.</text>
</comment>
<dbReference type="Gene3D" id="3.10.180.10">
    <property type="entry name" value="2,3-Dihydroxybiphenyl 1,2-Dioxygenase, domain 1"/>
    <property type="match status" value="1"/>
</dbReference>
<evidence type="ECO:0000259" key="1">
    <source>
        <dbReference type="Pfam" id="PF06983"/>
    </source>
</evidence>
<dbReference type="RefSeq" id="WP_269880338.1">
    <property type="nucleotide sequence ID" value="NZ_JAQAGZ010000003.1"/>
</dbReference>
<dbReference type="InterPro" id="IPR009725">
    <property type="entry name" value="3_dmu_93_MTrfase"/>
</dbReference>
<name>A0ABT4Q5J3_9BACL</name>
<proteinExistence type="predicted"/>